<reference evidence="2" key="1">
    <citation type="submission" date="2018-06" db="EMBL/GenBank/DDBJ databases">
        <title>Description of a new Polynucleobacter species.</title>
        <authorList>
            <person name="Hahn M.W."/>
        </authorList>
    </citation>
    <scope>NUCLEOTIDE SEQUENCE [LARGE SCALE GENOMIC DNA]</scope>
    <source>
        <strain evidence="2">MG-25-Pas1-D2</strain>
    </source>
</reference>
<protein>
    <submittedName>
        <fullName evidence="1">Uncharacterized protein</fullName>
    </submittedName>
</protein>
<dbReference type="EMBL" id="CP030085">
    <property type="protein sequence ID" value="AWW50331.1"/>
    <property type="molecule type" value="Genomic_DNA"/>
</dbReference>
<evidence type="ECO:0000313" key="1">
    <source>
        <dbReference type="EMBL" id="AWW50331.1"/>
    </source>
</evidence>
<dbReference type="InterPro" id="IPR029044">
    <property type="entry name" value="Nucleotide-diphossugar_trans"/>
</dbReference>
<gene>
    <name evidence="1" type="ORF">Pas1_08045</name>
</gene>
<dbReference type="Proteomes" id="UP000248592">
    <property type="component" value="Chromosome"/>
</dbReference>
<sequence length="271" mass="31407">MENLVQIICGAGGQETIEECARVPESLGATIIVVYGLWPQYDYPNGDINFAQTSNLVEPTFNIDDVESIARKRGWHYLRMNKFAFNGEQYNLALDYIQQKRIKCDHIWFTDSDECIDPEHLKPLLDFILLCKSQGLQQVRFDINVEILPEWKYIVTGPIWHGNRGILWGDALKVTREINFDGNYNFTSDVKFGITTVPLFHLHHFRRNCAQRIRNGFWFGGGKSYSISEADFLPNTTHINYLKNKFKNGFYKNLFEIDSYLGPSIFSAERN</sequence>
<proteinExistence type="predicted"/>
<dbReference type="SUPFAM" id="SSF53448">
    <property type="entry name" value="Nucleotide-diphospho-sugar transferases"/>
    <property type="match status" value="1"/>
</dbReference>
<dbReference type="AlphaFoldDB" id="A0A2Z4JU75"/>
<dbReference type="RefSeq" id="WP_112294978.1">
    <property type="nucleotide sequence ID" value="NZ_CBCSBS010000002.1"/>
</dbReference>
<accession>A0A2Z4JU75</accession>
<evidence type="ECO:0000313" key="2">
    <source>
        <dbReference type="Proteomes" id="UP000248592"/>
    </source>
</evidence>
<organism evidence="1 2">
    <name type="scientific">Polynucleobacter paneuropaeus</name>
    <dbReference type="NCBI Taxonomy" id="2527775"/>
    <lineage>
        <taxon>Bacteria</taxon>
        <taxon>Pseudomonadati</taxon>
        <taxon>Pseudomonadota</taxon>
        <taxon>Betaproteobacteria</taxon>
        <taxon>Burkholderiales</taxon>
        <taxon>Burkholderiaceae</taxon>
        <taxon>Polynucleobacter</taxon>
    </lineage>
</organism>
<name>A0A2Z4JU75_9BURK</name>